<dbReference type="RefSeq" id="WP_096330364.1">
    <property type="nucleotide sequence ID" value="NZ_FOMX01000004.1"/>
</dbReference>
<dbReference type="EMBL" id="FOMX01000004">
    <property type="protein sequence ID" value="SFD78741.1"/>
    <property type="molecule type" value="Genomic_DNA"/>
</dbReference>
<evidence type="ECO:0000313" key="3">
    <source>
        <dbReference type="EMBL" id="SFD78741.1"/>
    </source>
</evidence>
<reference evidence="4" key="1">
    <citation type="submission" date="2016-10" db="EMBL/GenBank/DDBJ databases">
        <authorList>
            <person name="Varghese N."/>
            <person name="Submissions S."/>
        </authorList>
    </citation>
    <scope>NUCLEOTIDE SEQUENCE [LARGE SCALE GENOMIC DNA]</scope>
    <source>
        <strain evidence="4">ATCC 25963</strain>
    </source>
</reference>
<feature type="transmembrane region" description="Helical" evidence="1">
    <location>
        <begin position="33"/>
        <end position="50"/>
    </location>
</feature>
<keyword evidence="1" id="KW-1133">Transmembrane helix</keyword>
<dbReference type="STRING" id="54.SAMN02745121_01593"/>
<feature type="transmembrane region" description="Helical" evidence="1">
    <location>
        <begin position="57"/>
        <end position="81"/>
    </location>
</feature>
<dbReference type="CDD" id="cd02966">
    <property type="entry name" value="TlpA_like_family"/>
    <property type="match status" value="1"/>
</dbReference>
<dbReference type="OrthoDB" id="9813820at2"/>
<keyword evidence="1" id="KW-0472">Membrane</keyword>
<dbReference type="InterPro" id="IPR013766">
    <property type="entry name" value="Thioredoxin_domain"/>
</dbReference>
<feature type="transmembrane region" description="Helical" evidence="1">
    <location>
        <begin position="93"/>
        <end position="115"/>
    </location>
</feature>
<feature type="domain" description="Thioredoxin" evidence="2">
    <location>
        <begin position="197"/>
        <end position="337"/>
    </location>
</feature>
<dbReference type="InterPro" id="IPR000866">
    <property type="entry name" value="AhpC/TSA"/>
</dbReference>
<evidence type="ECO:0000259" key="2">
    <source>
        <dbReference type="PROSITE" id="PS51352"/>
    </source>
</evidence>
<sequence length="340" mass="35919">MNRLRTTLARWGGALLRPRTTFAALAPDDGPRDGLLFLLLFAAGAHLLAIGDAAADFAAMAGLAALPTLLSGFTVLIPWLVTTLAVEAILGPLRAHRAALCMLPMLLVVVLARLAAGVGHPLPVPKYSIEIAAAVLAAGLAVYVRPAVCLSPETAAPAPPAGRASLVVGALVVLLPLVSAGRDAADLAAHWQTLAPVAVGDALPEFHAEDLDGGDFTTADLRGGARLLVFFTSWCGVCSDEMSKYVAVHRELGERGFEVIGVNCDREGDQRAIAARYRDDKQLPFRIVLDRGAIARAFRLSVYPHLVLVDAHGRIRWVHQGRALDSTLRAAITAATRPDP</sequence>
<dbReference type="InterPro" id="IPR050553">
    <property type="entry name" value="Thioredoxin_ResA/DsbE_sf"/>
</dbReference>
<dbReference type="Proteomes" id="UP000199400">
    <property type="component" value="Unassembled WGS sequence"/>
</dbReference>
<keyword evidence="4" id="KW-1185">Reference proteome</keyword>
<organism evidence="3 4">
    <name type="scientific">Nannocystis exedens</name>
    <dbReference type="NCBI Taxonomy" id="54"/>
    <lineage>
        <taxon>Bacteria</taxon>
        <taxon>Pseudomonadati</taxon>
        <taxon>Myxococcota</taxon>
        <taxon>Polyangia</taxon>
        <taxon>Nannocystales</taxon>
        <taxon>Nannocystaceae</taxon>
        <taxon>Nannocystis</taxon>
    </lineage>
</organism>
<dbReference type="PANTHER" id="PTHR42852:SF17">
    <property type="entry name" value="THIOREDOXIN-LIKE PROTEIN HI_1115"/>
    <property type="match status" value="1"/>
</dbReference>
<dbReference type="PROSITE" id="PS51352">
    <property type="entry name" value="THIOREDOXIN_2"/>
    <property type="match status" value="1"/>
</dbReference>
<keyword evidence="1" id="KW-0812">Transmembrane</keyword>
<proteinExistence type="predicted"/>
<dbReference type="InterPro" id="IPR036249">
    <property type="entry name" value="Thioredoxin-like_sf"/>
</dbReference>
<dbReference type="GO" id="GO:0016491">
    <property type="term" value="F:oxidoreductase activity"/>
    <property type="evidence" value="ECO:0007669"/>
    <property type="project" value="InterPro"/>
</dbReference>
<dbReference type="Pfam" id="PF00578">
    <property type="entry name" value="AhpC-TSA"/>
    <property type="match status" value="1"/>
</dbReference>
<protein>
    <submittedName>
        <fullName evidence="3">Peroxiredoxin</fullName>
    </submittedName>
</protein>
<dbReference type="GO" id="GO:0016209">
    <property type="term" value="F:antioxidant activity"/>
    <property type="evidence" value="ECO:0007669"/>
    <property type="project" value="InterPro"/>
</dbReference>
<dbReference type="AlphaFoldDB" id="A0A1I1V6S2"/>
<dbReference type="PANTHER" id="PTHR42852">
    <property type="entry name" value="THIOL:DISULFIDE INTERCHANGE PROTEIN DSBE"/>
    <property type="match status" value="1"/>
</dbReference>
<dbReference type="Gene3D" id="3.40.30.10">
    <property type="entry name" value="Glutaredoxin"/>
    <property type="match status" value="1"/>
</dbReference>
<evidence type="ECO:0000256" key="1">
    <source>
        <dbReference type="SAM" id="Phobius"/>
    </source>
</evidence>
<name>A0A1I1V6S2_9BACT</name>
<accession>A0A1I1V6S2</accession>
<dbReference type="SUPFAM" id="SSF52833">
    <property type="entry name" value="Thioredoxin-like"/>
    <property type="match status" value="1"/>
</dbReference>
<evidence type="ECO:0000313" key="4">
    <source>
        <dbReference type="Proteomes" id="UP000199400"/>
    </source>
</evidence>
<feature type="transmembrane region" description="Helical" evidence="1">
    <location>
        <begin position="127"/>
        <end position="144"/>
    </location>
</feature>
<gene>
    <name evidence="3" type="ORF">SAMN02745121_01593</name>
</gene>